<sequence>MAGLCEGGNEPPGSLKAICKQRRTPRVVGTYATECSSMRVLPGAPSHFAYTVRDHLCATFPERWIGRGGPVSWPARSPDLTALDFFLWSYGKSLVYETPIDTEEDLRARILGACDNVRTKPGSFQRLRQNLVRRCHACIEARGRSFEHLL</sequence>
<organism evidence="1 2">
    <name type="scientific">Periplaneta americana</name>
    <name type="common">American cockroach</name>
    <name type="synonym">Blatta americana</name>
    <dbReference type="NCBI Taxonomy" id="6978"/>
    <lineage>
        <taxon>Eukaryota</taxon>
        <taxon>Metazoa</taxon>
        <taxon>Ecdysozoa</taxon>
        <taxon>Arthropoda</taxon>
        <taxon>Hexapoda</taxon>
        <taxon>Insecta</taxon>
        <taxon>Pterygota</taxon>
        <taxon>Neoptera</taxon>
        <taxon>Polyneoptera</taxon>
        <taxon>Dictyoptera</taxon>
        <taxon>Blattodea</taxon>
        <taxon>Blattoidea</taxon>
        <taxon>Blattidae</taxon>
        <taxon>Blattinae</taxon>
        <taxon>Periplaneta</taxon>
    </lineage>
</organism>
<name>A0ABQ8TEZ7_PERAM</name>
<evidence type="ECO:0000313" key="2">
    <source>
        <dbReference type="Proteomes" id="UP001148838"/>
    </source>
</evidence>
<dbReference type="PANTHER" id="PTHR47326:SF1">
    <property type="entry name" value="HTH PSQ-TYPE DOMAIN-CONTAINING PROTEIN"/>
    <property type="match status" value="1"/>
</dbReference>
<proteinExistence type="predicted"/>
<protein>
    <submittedName>
        <fullName evidence="1">Uncharacterized protein</fullName>
    </submittedName>
</protein>
<dbReference type="InterPro" id="IPR036397">
    <property type="entry name" value="RNaseH_sf"/>
</dbReference>
<evidence type="ECO:0000313" key="1">
    <source>
        <dbReference type="EMBL" id="KAJ4444586.1"/>
    </source>
</evidence>
<dbReference type="PANTHER" id="PTHR47326">
    <property type="entry name" value="TRANSPOSABLE ELEMENT TC3 TRANSPOSASE-LIKE PROTEIN"/>
    <property type="match status" value="1"/>
</dbReference>
<gene>
    <name evidence="1" type="ORF">ANN_06382</name>
</gene>
<dbReference type="Gene3D" id="3.30.420.10">
    <property type="entry name" value="Ribonuclease H-like superfamily/Ribonuclease H"/>
    <property type="match status" value="1"/>
</dbReference>
<keyword evidence="2" id="KW-1185">Reference proteome</keyword>
<accession>A0ABQ8TEZ7</accession>
<comment type="caution">
    <text evidence="1">The sequence shown here is derived from an EMBL/GenBank/DDBJ whole genome shotgun (WGS) entry which is preliminary data.</text>
</comment>
<dbReference type="Proteomes" id="UP001148838">
    <property type="component" value="Unassembled WGS sequence"/>
</dbReference>
<reference evidence="1 2" key="1">
    <citation type="journal article" date="2022" name="Allergy">
        <title>Genome assembly and annotation of Periplaneta americana reveal a comprehensive cockroach allergen profile.</title>
        <authorList>
            <person name="Wang L."/>
            <person name="Xiong Q."/>
            <person name="Saelim N."/>
            <person name="Wang L."/>
            <person name="Nong W."/>
            <person name="Wan A.T."/>
            <person name="Shi M."/>
            <person name="Liu X."/>
            <person name="Cao Q."/>
            <person name="Hui J.H.L."/>
            <person name="Sookrung N."/>
            <person name="Leung T.F."/>
            <person name="Tungtrongchitr A."/>
            <person name="Tsui S.K.W."/>
        </authorList>
    </citation>
    <scope>NUCLEOTIDE SEQUENCE [LARGE SCALE GENOMIC DNA]</scope>
    <source>
        <strain evidence="1">PWHHKU_190912</strain>
    </source>
</reference>
<dbReference type="EMBL" id="JAJSOF020000011">
    <property type="protein sequence ID" value="KAJ4444586.1"/>
    <property type="molecule type" value="Genomic_DNA"/>
</dbReference>